<protein>
    <submittedName>
        <fullName evidence="3">PorT family protein</fullName>
    </submittedName>
</protein>
<reference evidence="3 4" key="1">
    <citation type="submission" date="2019-04" db="EMBL/GenBank/DDBJ databases">
        <authorList>
            <person name="Feng G."/>
            <person name="Zhang J."/>
            <person name="Zhu H."/>
        </authorList>
    </citation>
    <scope>NUCLEOTIDE SEQUENCE [LARGE SCALE GENOMIC DNA]</scope>
    <source>
        <strain evidence="3 4">JCM 17223</strain>
    </source>
</reference>
<proteinExistence type="predicted"/>
<feature type="domain" description="Outer membrane protein beta-barrel" evidence="2">
    <location>
        <begin position="258"/>
        <end position="407"/>
    </location>
</feature>
<feature type="signal peptide" evidence="1">
    <location>
        <begin position="1"/>
        <end position="32"/>
    </location>
</feature>
<name>A0A4Z0PRK4_9BACT</name>
<evidence type="ECO:0000256" key="1">
    <source>
        <dbReference type="SAM" id="SignalP"/>
    </source>
</evidence>
<keyword evidence="1" id="KW-0732">Signal</keyword>
<evidence type="ECO:0000313" key="4">
    <source>
        <dbReference type="Proteomes" id="UP000297739"/>
    </source>
</evidence>
<dbReference type="EMBL" id="SRLD01000004">
    <property type="protein sequence ID" value="TGE19270.1"/>
    <property type="molecule type" value="Genomic_DNA"/>
</dbReference>
<comment type="caution">
    <text evidence="3">The sequence shown here is derived from an EMBL/GenBank/DDBJ whole genome shotgun (WGS) entry which is preliminary data.</text>
</comment>
<gene>
    <name evidence="3" type="ORF">E5J99_03250</name>
</gene>
<evidence type="ECO:0000313" key="3">
    <source>
        <dbReference type="EMBL" id="TGE19270.1"/>
    </source>
</evidence>
<keyword evidence="4" id="KW-1185">Reference proteome</keyword>
<dbReference type="OrthoDB" id="952442at2"/>
<sequence>MHFCLLNPQHLMFRFLRLLVLPLLTISSVAVAQVDFRPGYIIQPAGDTLRGEVDNRSAVRSATECWFRQGAGAVRSYSPTELLGYGLPGSKVYRSRLVAVPDSSALLPRTYFLDVLVAGATQLYYRRDSNGYEHFYVGTGPAAATELVYRRTLTTSPDGSSRYLEKNLFRGTLAETFSACPAVQQQVASLPFKQSQLVAIIKLYNACVGSATSASSQASAIPRSHVTIGMVAGLGIDELRITTNPGFAGLSNADFGTSTQPVGGLRLGVTLPRLSEKLSVQLEVLYHHQRYQNEYRINYSSSTYSEQTRVQLTHIKFPLLLRYTYPTGRVRPIVQAGIAANLGLKAVAEYRQQSATSTTSYSPWQPVFTSEVRTRSGWGPVASAGIQSLGLGGRLLTLEARTERSLGFTHDTGVGSIIWHHQVLLGVTLTK</sequence>
<evidence type="ECO:0000259" key="2">
    <source>
        <dbReference type="Pfam" id="PF13568"/>
    </source>
</evidence>
<accession>A0A4Z0PRK4</accession>
<dbReference type="AlphaFoldDB" id="A0A4Z0PRK4"/>
<dbReference type="Proteomes" id="UP000297739">
    <property type="component" value="Unassembled WGS sequence"/>
</dbReference>
<dbReference type="Pfam" id="PF13568">
    <property type="entry name" value="OMP_b-brl_2"/>
    <property type="match status" value="1"/>
</dbReference>
<feature type="chain" id="PRO_5021357761" evidence="1">
    <location>
        <begin position="33"/>
        <end position="431"/>
    </location>
</feature>
<organism evidence="3 4">
    <name type="scientific">Hymenobacter elongatus</name>
    <dbReference type="NCBI Taxonomy" id="877208"/>
    <lineage>
        <taxon>Bacteria</taxon>
        <taxon>Pseudomonadati</taxon>
        <taxon>Bacteroidota</taxon>
        <taxon>Cytophagia</taxon>
        <taxon>Cytophagales</taxon>
        <taxon>Hymenobacteraceae</taxon>
        <taxon>Hymenobacter</taxon>
    </lineage>
</organism>
<dbReference type="InterPro" id="IPR025665">
    <property type="entry name" value="Beta-barrel_OMP_2"/>
</dbReference>